<feature type="chain" id="PRO_5035175656" description="DUF3500 domain-containing protein" evidence="1">
    <location>
        <begin position="26"/>
        <end position="349"/>
    </location>
</feature>
<dbReference type="PANTHER" id="PTHR37489">
    <property type="entry name" value="DUF3500 DOMAIN-CONTAINING PROTEIN"/>
    <property type="match status" value="1"/>
</dbReference>
<gene>
    <name evidence="2" type="ORF">Val02_03990</name>
</gene>
<dbReference type="PANTHER" id="PTHR37489:SF1">
    <property type="entry name" value="DUF3500 DOMAIN-CONTAINING PROTEIN"/>
    <property type="match status" value="1"/>
</dbReference>
<dbReference type="PROSITE" id="PS51257">
    <property type="entry name" value="PROKAR_LIPOPROTEIN"/>
    <property type="match status" value="1"/>
</dbReference>
<keyword evidence="3" id="KW-1185">Reference proteome</keyword>
<dbReference type="RefSeq" id="WP_203897080.1">
    <property type="nucleotide sequence ID" value="NZ_BOPF01000002.1"/>
</dbReference>
<evidence type="ECO:0008006" key="4">
    <source>
        <dbReference type="Google" id="ProtNLM"/>
    </source>
</evidence>
<evidence type="ECO:0000313" key="3">
    <source>
        <dbReference type="Proteomes" id="UP000619260"/>
    </source>
</evidence>
<reference evidence="2" key="1">
    <citation type="submission" date="2021-01" db="EMBL/GenBank/DDBJ databases">
        <title>Whole genome shotgun sequence of Virgisporangium aliadipatigenens NBRC 105644.</title>
        <authorList>
            <person name="Komaki H."/>
            <person name="Tamura T."/>
        </authorList>
    </citation>
    <scope>NUCLEOTIDE SEQUENCE</scope>
    <source>
        <strain evidence="2">NBRC 105644</strain>
    </source>
</reference>
<organism evidence="2 3">
    <name type="scientific">Virgisporangium aliadipatigenens</name>
    <dbReference type="NCBI Taxonomy" id="741659"/>
    <lineage>
        <taxon>Bacteria</taxon>
        <taxon>Bacillati</taxon>
        <taxon>Actinomycetota</taxon>
        <taxon>Actinomycetes</taxon>
        <taxon>Micromonosporales</taxon>
        <taxon>Micromonosporaceae</taxon>
        <taxon>Virgisporangium</taxon>
    </lineage>
</organism>
<comment type="caution">
    <text evidence="2">The sequence shown here is derived from an EMBL/GenBank/DDBJ whole genome shotgun (WGS) entry which is preliminary data.</text>
</comment>
<evidence type="ECO:0000256" key="1">
    <source>
        <dbReference type="SAM" id="SignalP"/>
    </source>
</evidence>
<accession>A0A8J4DNF1</accession>
<protein>
    <recommendedName>
        <fullName evidence="4">DUF3500 domain-containing protein</fullName>
    </recommendedName>
</protein>
<name>A0A8J4DNF1_9ACTN</name>
<feature type="signal peptide" evidence="1">
    <location>
        <begin position="1"/>
        <end position="25"/>
    </location>
</feature>
<dbReference type="Proteomes" id="UP000619260">
    <property type="component" value="Unassembled WGS sequence"/>
</dbReference>
<evidence type="ECO:0000313" key="2">
    <source>
        <dbReference type="EMBL" id="GIJ43513.1"/>
    </source>
</evidence>
<dbReference type="AlphaFoldDB" id="A0A8J4DNF1"/>
<dbReference type="InterPro" id="IPR021889">
    <property type="entry name" value="DUF3500"/>
</dbReference>
<dbReference type="Pfam" id="PF12006">
    <property type="entry name" value="DUF3500"/>
    <property type="match status" value="1"/>
</dbReference>
<keyword evidence="1" id="KW-0732">Signal</keyword>
<dbReference type="EMBL" id="BOPF01000002">
    <property type="protein sequence ID" value="GIJ43513.1"/>
    <property type="molecule type" value="Genomic_DNA"/>
</dbReference>
<sequence>MRVHPSLAWILALGLAGCTASPDRAAAPTPTVSPAPAPPSGAADVGIAAAAQAFLGTLDARQRDAVLFDRGDRAQKQRWSNLPAGLYERRGVRTGDLDRPQLDAFLALMRATLSAEGYERVVAQWSADDAMPAGGGRITYGREHYWIALIGEPSATEPWQWQFGGHHVTVNATIRGDRLSLTPSFLGAQPASYPAGGTTVRPLGDIVDRAFALVNSFDANARQRAVLGGTPVDLVLGAGQDCRRIPAEGLPGSAMTTAQRAAFLDLLDRYGGLGTERLNAARRAQLRDDLPDTHFAWYGPTAAGSAAYFRITGPHVVVEYAPQAMGGDATNHVHGIYRDPTDDYGGTVC</sequence>
<proteinExistence type="predicted"/>